<keyword evidence="1" id="KW-0472">Membrane</keyword>
<proteinExistence type="predicted"/>
<name>A0A2P4PRS1_RHIID</name>
<dbReference type="Proteomes" id="UP000018888">
    <property type="component" value="Unassembled WGS sequence"/>
</dbReference>
<evidence type="ECO:0000313" key="2">
    <source>
        <dbReference type="EMBL" id="POG68077.1"/>
    </source>
</evidence>
<evidence type="ECO:0000313" key="3">
    <source>
        <dbReference type="Proteomes" id="UP000018888"/>
    </source>
</evidence>
<keyword evidence="1" id="KW-0812">Transmembrane</keyword>
<evidence type="ECO:0000256" key="1">
    <source>
        <dbReference type="SAM" id="Phobius"/>
    </source>
</evidence>
<sequence length="83" mass="10210">MLNNEINWMYAIYYFKSIYIFQISIMYFQVIFRSSIIFAFIPALINKRLLNCKKYFLIFWDSVCLQVFFNIIFDSNIFKIVFI</sequence>
<comment type="caution">
    <text evidence="2">The sequence shown here is derived from an EMBL/GenBank/DDBJ whole genome shotgun (WGS) entry which is preliminary data.</text>
</comment>
<accession>A0A2P4PRS1</accession>
<keyword evidence="3" id="KW-1185">Reference proteome</keyword>
<reference evidence="2 3" key="2">
    <citation type="journal article" date="2018" name="New Phytol.">
        <title>High intraspecific genome diversity in the model arbuscular mycorrhizal symbiont Rhizophagus irregularis.</title>
        <authorList>
            <person name="Chen E.C.H."/>
            <person name="Morin E."/>
            <person name="Beaudet D."/>
            <person name="Noel J."/>
            <person name="Yildirir G."/>
            <person name="Ndikumana S."/>
            <person name="Charron P."/>
            <person name="St-Onge C."/>
            <person name="Giorgi J."/>
            <person name="Kruger M."/>
            <person name="Marton T."/>
            <person name="Ropars J."/>
            <person name="Grigoriev I.V."/>
            <person name="Hainaut M."/>
            <person name="Henrissat B."/>
            <person name="Roux C."/>
            <person name="Martin F."/>
            <person name="Corradi N."/>
        </authorList>
    </citation>
    <scope>NUCLEOTIDE SEQUENCE [LARGE SCALE GENOMIC DNA]</scope>
    <source>
        <strain evidence="2 3">DAOM 197198</strain>
    </source>
</reference>
<organism evidence="2 3">
    <name type="scientific">Rhizophagus irregularis (strain DAOM 181602 / DAOM 197198 / MUCL 43194)</name>
    <name type="common">Arbuscular mycorrhizal fungus</name>
    <name type="synonym">Glomus intraradices</name>
    <dbReference type="NCBI Taxonomy" id="747089"/>
    <lineage>
        <taxon>Eukaryota</taxon>
        <taxon>Fungi</taxon>
        <taxon>Fungi incertae sedis</taxon>
        <taxon>Mucoromycota</taxon>
        <taxon>Glomeromycotina</taxon>
        <taxon>Glomeromycetes</taxon>
        <taxon>Glomerales</taxon>
        <taxon>Glomeraceae</taxon>
        <taxon>Rhizophagus</taxon>
    </lineage>
</organism>
<gene>
    <name evidence="2" type="ORF">GLOIN_2v1640784</name>
</gene>
<keyword evidence="1" id="KW-1133">Transmembrane helix</keyword>
<dbReference type="AlphaFoldDB" id="A0A2P4PRS1"/>
<dbReference type="EMBL" id="AUPC02000159">
    <property type="protein sequence ID" value="POG68077.1"/>
    <property type="molecule type" value="Genomic_DNA"/>
</dbReference>
<feature type="transmembrane region" description="Helical" evidence="1">
    <location>
        <begin position="55"/>
        <end position="73"/>
    </location>
</feature>
<feature type="transmembrane region" description="Helical" evidence="1">
    <location>
        <begin position="20"/>
        <end position="43"/>
    </location>
</feature>
<protein>
    <submittedName>
        <fullName evidence="2">Uncharacterized protein</fullName>
    </submittedName>
</protein>
<reference evidence="2 3" key="1">
    <citation type="journal article" date="2013" name="Proc. Natl. Acad. Sci. U.S.A.">
        <title>Genome of an arbuscular mycorrhizal fungus provides insight into the oldest plant symbiosis.</title>
        <authorList>
            <person name="Tisserant E."/>
            <person name="Malbreil M."/>
            <person name="Kuo A."/>
            <person name="Kohler A."/>
            <person name="Symeonidi A."/>
            <person name="Balestrini R."/>
            <person name="Charron P."/>
            <person name="Duensing N."/>
            <person name="Frei Dit Frey N."/>
            <person name="Gianinazzi-Pearson V."/>
            <person name="Gilbert L.B."/>
            <person name="Handa Y."/>
            <person name="Herr J.R."/>
            <person name="Hijri M."/>
            <person name="Koul R."/>
            <person name="Kawaguchi M."/>
            <person name="Krajinski F."/>
            <person name="Lammers P.J."/>
            <person name="Masclaux F.G."/>
            <person name="Murat C."/>
            <person name="Morin E."/>
            <person name="Ndikumana S."/>
            <person name="Pagni M."/>
            <person name="Petitpierre D."/>
            <person name="Requena N."/>
            <person name="Rosikiewicz P."/>
            <person name="Riley R."/>
            <person name="Saito K."/>
            <person name="San Clemente H."/>
            <person name="Shapiro H."/>
            <person name="van Tuinen D."/>
            <person name="Becard G."/>
            <person name="Bonfante P."/>
            <person name="Paszkowski U."/>
            <person name="Shachar-Hill Y.Y."/>
            <person name="Tuskan G.A."/>
            <person name="Young P.W."/>
            <person name="Sanders I.R."/>
            <person name="Henrissat B."/>
            <person name="Rensing S.A."/>
            <person name="Grigoriev I.V."/>
            <person name="Corradi N."/>
            <person name="Roux C."/>
            <person name="Martin F."/>
        </authorList>
    </citation>
    <scope>NUCLEOTIDE SEQUENCE [LARGE SCALE GENOMIC DNA]</scope>
    <source>
        <strain evidence="2 3">DAOM 197198</strain>
    </source>
</reference>